<feature type="compositionally biased region" description="Polar residues" evidence="6">
    <location>
        <begin position="383"/>
        <end position="401"/>
    </location>
</feature>
<dbReference type="KEGG" id="bfo:118432069"/>
<dbReference type="AlphaFoldDB" id="A0A9J7ME49"/>
<comment type="subcellular location">
    <subcellularLocation>
        <location evidence="1">Cytoplasm</location>
    </subcellularLocation>
</comment>
<organism evidence="10 15">
    <name type="scientific">Branchiostoma floridae</name>
    <name type="common">Florida lancelet</name>
    <name type="synonym">Amphioxus</name>
    <dbReference type="NCBI Taxonomy" id="7739"/>
    <lineage>
        <taxon>Eukaryota</taxon>
        <taxon>Metazoa</taxon>
        <taxon>Chordata</taxon>
        <taxon>Cephalochordata</taxon>
        <taxon>Leptocardii</taxon>
        <taxon>Amphioxiformes</taxon>
        <taxon>Branchiostomatidae</taxon>
        <taxon>Branchiostoma</taxon>
    </lineage>
</organism>
<feature type="compositionally biased region" description="Basic and acidic residues" evidence="6">
    <location>
        <begin position="606"/>
        <end position="616"/>
    </location>
</feature>
<evidence type="ECO:0000313" key="15">
    <source>
        <dbReference type="RefSeq" id="XP_035699506.1"/>
    </source>
</evidence>
<feature type="compositionally biased region" description="Polar residues" evidence="6">
    <location>
        <begin position="1202"/>
        <end position="1211"/>
    </location>
</feature>
<dbReference type="InterPro" id="IPR035437">
    <property type="entry name" value="SNase_OB-fold_sf"/>
</dbReference>
<dbReference type="PROSITE" id="PS51644">
    <property type="entry name" value="HTH_OST"/>
    <property type="match status" value="1"/>
</dbReference>
<evidence type="ECO:0000256" key="6">
    <source>
        <dbReference type="SAM" id="MobiDB-lite"/>
    </source>
</evidence>
<reference evidence="11 12" key="2">
    <citation type="submission" date="2025-04" db="UniProtKB">
        <authorList>
            <consortium name="RefSeq"/>
        </authorList>
    </citation>
    <scope>IDENTIFICATION</scope>
    <source>
        <strain evidence="11 12">S238N-H82</strain>
        <tissue evidence="11 12">Testes</tissue>
    </source>
</reference>
<dbReference type="CDD" id="cd00590">
    <property type="entry name" value="RRM_SF"/>
    <property type="match status" value="2"/>
</dbReference>
<feature type="compositionally biased region" description="Basic and acidic residues" evidence="6">
    <location>
        <begin position="674"/>
        <end position="691"/>
    </location>
</feature>
<dbReference type="GO" id="GO:0030154">
    <property type="term" value="P:cell differentiation"/>
    <property type="evidence" value="ECO:0007669"/>
    <property type="project" value="UniProtKB-ARBA"/>
</dbReference>
<feature type="domain" description="Tudor" evidence="8">
    <location>
        <begin position="475"/>
        <end position="533"/>
    </location>
</feature>
<dbReference type="InterPro" id="IPR035979">
    <property type="entry name" value="RBD_domain_sf"/>
</dbReference>
<dbReference type="SUPFAM" id="SSF54928">
    <property type="entry name" value="RNA-binding domain, RBD"/>
    <property type="match status" value="2"/>
</dbReference>
<feature type="region of interest" description="Disordered" evidence="6">
    <location>
        <begin position="96"/>
        <end position="135"/>
    </location>
</feature>
<reference evidence="10" key="1">
    <citation type="journal article" date="2020" name="Nat. Ecol. Evol.">
        <title>Deeply conserved synteny resolves early events in vertebrate evolution.</title>
        <authorList>
            <person name="Simakov O."/>
            <person name="Marletaz F."/>
            <person name="Yue J.X."/>
            <person name="O'Connell B."/>
            <person name="Jenkins J."/>
            <person name="Brandt A."/>
            <person name="Calef R."/>
            <person name="Tung C.H."/>
            <person name="Huang T.K."/>
            <person name="Schmutz J."/>
            <person name="Satoh N."/>
            <person name="Yu J.K."/>
            <person name="Putnam N.H."/>
            <person name="Green R.E."/>
            <person name="Rokhsar D.S."/>
        </authorList>
    </citation>
    <scope>NUCLEOTIDE SEQUENCE [LARGE SCALE GENOMIC DNA]</scope>
    <source>
        <strain evidence="10">S238N-H82</strain>
    </source>
</reference>
<keyword evidence="10" id="KW-1185">Reference proteome</keyword>
<dbReference type="Pfam" id="PF00076">
    <property type="entry name" value="RRM_1"/>
    <property type="match status" value="1"/>
</dbReference>
<feature type="region of interest" description="Disordered" evidence="6">
    <location>
        <begin position="1068"/>
        <end position="1096"/>
    </location>
</feature>
<keyword evidence="4" id="KW-0744">Spermatogenesis</keyword>
<feature type="domain" description="Tudor" evidence="8">
    <location>
        <begin position="833"/>
        <end position="891"/>
    </location>
</feature>
<dbReference type="PROSITE" id="PS50102">
    <property type="entry name" value="RRM"/>
    <property type="match status" value="2"/>
</dbReference>
<feature type="domain" description="RRM" evidence="7">
    <location>
        <begin position="149"/>
        <end position="213"/>
    </location>
</feature>
<evidence type="ECO:0000259" key="9">
    <source>
        <dbReference type="PROSITE" id="PS51644"/>
    </source>
</evidence>
<dbReference type="InterPro" id="IPR050621">
    <property type="entry name" value="Tudor_domain_containing"/>
</dbReference>
<dbReference type="RefSeq" id="XP_035699474.1">
    <property type="nucleotide sequence ID" value="XM_035843581.1"/>
</dbReference>
<dbReference type="RefSeq" id="XP_035699498.1">
    <property type="nucleotide sequence ID" value="XM_035843605.1"/>
</dbReference>
<feature type="compositionally biased region" description="Low complexity" evidence="6">
    <location>
        <begin position="1139"/>
        <end position="1150"/>
    </location>
</feature>
<feature type="region of interest" description="Disordered" evidence="6">
    <location>
        <begin position="379"/>
        <end position="401"/>
    </location>
</feature>
<dbReference type="SUPFAM" id="SSF63748">
    <property type="entry name" value="Tudor/PWWP/MBT"/>
    <property type="match status" value="2"/>
</dbReference>
<evidence type="ECO:0000313" key="12">
    <source>
        <dbReference type="RefSeq" id="XP_035699483.1"/>
    </source>
</evidence>
<accession>A0A9J7ME49</accession>
<dbReference type="GO" id="GO:0005737">
    <property type="term" value="C:cytoplasm"/>
    <property type="evidence" value="ECO:0007669"/>
    <property type="project" value="UniProtKB-SubCell"/>
</dbReference>
<dbReference type="SMART" id="SM00360">
    <property type="entry name" value="RRM"/>
    <property type="match status" value="2"/>
</dbReference>
<dbReference type="Proteomes" id="UP000001554">
    <property type="component" value="Chromosome 2"/>
</dbReference>
<dbReference type="RefSeq" id="XP_035699506.1">
    <property type="nucleotide sequence ID" value="XM_035843613.1"/>
</dbReference>
<dbReference type="GeneID" id="118432069"/>
<dbReference type="Pfam" id="PF00567">
    <property type="entry name" value="TUDOR"/>
    <property type="match status" value="2"/>
</dbReference>
<feature type="domain" description="RRM" evidence="7">
    <location>
        <begin position="259"/>
        <end position="334"/>
    </location>
</feature>
<evidence type="ECO:0000256" key="5">
    <source>
        <dbReference type="PROSITE-ProRule" id="PRU00176"/>
    </source>
</evidence>
<dbReference type="PANTHER" id="PTHR22948:SF76">
    <property type="entry name" value="FI20010P1-RELATED"/>
    <property type="match status" value="1"/>
</dbReference>
<feature type="region of interest" description="Disordered" evidence="6">
    <location>
        <begin position="606"/>
        <end position="712"/>
    </location>
</feature>
<feature type="region of interest" description="Disordered" evidence="6">
    <location>
        <begin position="1176"/>
        <end position="1211"/>
    </location>
</feature>
<evidence type="ECO:0000256" key="2">
    <source>
        <dbReference type="ARBA" id="ARBA00022490"/>
    </source>
</evidence>
<dbReference type="Gene3D" id="2.40.50.90">
    <property type="match status" value="2"/>
</dbReference>
<proteinExistence type="predicted"/>
<feature type="region of interest" description="Disordered" evidence="6">
    <location>
        <begin position="1130"/>
        <end position="1161"/>
    </location>
</feature>
<feature type="compositionally biased region" description="Polar residues" evidence="6">
    <location>
        <begin position="617"/>
        <end position="635"/>
    </location>
</feature>
<dbReference type="Pfam" id="PF12872">
    <property type="entry name" value="OST-HTH"/>
    <property type="match status" value="1"/>
</dbReference>
<feature type="domain" description="HTH OST-type" evidence="9">
    <location>
        <begin position="6"/>
        <end position="80"/>
    </location>
</feature>
<feature type="compositionally biased region" description="Basic and acidic residues" evidence="6">
    <location>
        <begin position="637"/>
        <end position="655"/>
    </location>
</feature>
<dbReference type="RefSeq" id="XP_035699490.1">
    <property type="nucleotide sequence ID" value="XM_035843597.1"/>
</dbReference>
<evidence type="ECO:0000313" key="10">
    <source>
        <dbReference type="Proteomes" id="UP000001554"/>
    </source>
</evidence>
<dbReference type="InterPro" id="IPR025605">
    <property type="entry name" value="OST-HTH/LOTUS_dom"/>
</dbReference>
<dbReference type="GO" id="GO:0007283">
    <property type="term" value="P:spermatogenesis"/>
    <property type="evidence" value="ECO:0007669"/>
    <property type="project" value="UniProtKB-KW"/>
</dbReference>
<dbReference type="SMART" id="SM00333">
    <property type="entry name" value="TUDOR"/>
    <property type="match status" value="2"/>
</dbReference>
<feature type="compositionally biased region" description="Basic and acidic residues" evidence="6">
    <location>
        <begin position="1068"/>
        <end position="1083"/>
    </location>
</feature>
<dbReference type="OrthoDB" id="1879688at2759"/>
<dbReference type="PROSITE" id="PS50304">
    <property type="entry name" value="TUDOR"/>
    <property type="match status" value="2"/>
</dbReference>
<dbReference type="GO" id="GO:0003723">
    <property type="term" value="F:RNA binding"/>
    <property type="evidence" value="ECO:0007669"/>
    <property type="project" value="UniProtKB-UniRule"/>
</dbReference>
<feature type="compositionally biased region" description="Basic residues" evidence="6">
    <location>
        <begin position="101"/>
        <end position="112"/>
    </location>
</feature>
<feature type="compositionally biased region" description="Polar residues" evidence="6">
    <location>
        <begin position="1176"/>
        <end position="1191"/>
    </location>
</feature>
<dbReference type="InterPro" id="IPR041966">
    <property type="entry name" value="LOTUS-like"/>
</dbReference>
<name>A0A9J7ME49_BRAFL</name>
<evidence type="ECO:0000313" key="14">
    <source>
        <dbReference type="RefSeq" id="XP_035699498.1"/>
    </source>
</evidence>
<evidence type="ECO:0000313" key="11">
    <source>
        <dbReference type="RefSeq" id="XP_035699474.1"/>
    </source>
</evidence>
<evidence type="ECO:0000256" key="4">
    <source>
        <dbReference type="ARBA" id="ARBA00022871"/>
    </source>
</evidence>
<dbReference type="InterPro" id="IPR012677">
    <property type="entry name" value="Nucleotide-bd_a/b_plait_sf"/>
</dbReference>
<dbReference type="InterPro" id="IPR002999">
    <property type="entry name" value="Tudor"/>
</dbReference>
<protein>
    <submittedName>
        <fullName evidence="11 12">Uncharacterized protein LOC118432069 isoform X1</fullName>
    </submittedName>
</protein>
<dbReference type="RefSeq" id="XP_035699483.1">
    <property type="nucleotide sequence ID" value="XM_035843590.1"/>
</dbReference>
<evidence type="ECO:0000256" key="3">
    <source>
        <dbReference type="ARBA" id="ARBA00022737"/>
    </source>
</evidence>
<keyword evidence="2" id="KW-0963">Cytoplasm</keyword>
<dbReference type="CDD" id="cd09972">
    <property type="entry name" value="LOTUS_TDRD_OSKAR"/>
    <property type="match status" value="1"/>
</dbReference>
<dbReference type="PANTHER" id="PTHR22948">
    <property type="entry name" value="TUDOR DOMAIN CONTAINING PROTEIN"/>
    <property type="match status" value="1"/>
</dbReference>
<dbReference type="Gene3D" id="2.30.30.140">
    <property type="match status" value="2"/>
</dbReference>
<gene>
    <name evidence="11 12 13 14 15" type="primary">LOC118432069</name>
</gene>
<keyword evidence="3" id="KW-0677">Repeat</keyword>
<sequence length="1280" mass="141784">MEKSLVPDEVKKFIRAVLLSEQGGVPVRRLCMDYRNLIGHVLDWRGLGFTRLEDFVKAMPDVCRLEAFGPEKELRVYGIGDPDSFMSSFAIKAQTVTGPPKKTRNRDKRKGQKSSSAEKGSAMGSTCNGNGENPYGLQPDHLGRYSVCITRRFDLSDQDIKGFFSAAGKVQDVHHSEKMTFVRYNTVREATAAVDGLPPVLKGRDISVQPAKNMIRHDHVRGASKETAGKLLTQRPAIVSGKRSPECKAESPTQQYPVHELVVTQLTRDTTEEEIWTLFAPFDVANVRVKKQGGEEYGHAFVHFTSAKDVDKAIQTLDNSVLNGQHIKMKLSRRALEARGLRLGTEQRTGVIVYENSGVAVAPCTKDNSDAGLRLPTPVHPKGSSSTEQCNKQGPTPKFMSSSTMEQMMHECSGDQGVNTAPTPAASYPEELSVIVTEVVDGCHFWGQVNQEGKNNLLELQELQKGLNQLCPAPPLPPGDRIGAAPFEGDWYRVWIQEELPEDQLQMVFVDYGNSAVLPRTEVSPLLIPQFWDLPPQAVPFKLAGLSSATSNGHDKLKEILSWQVVSVKQSQSRTCEPHILEVEVYIPDATDSTSVNSMMKRETCEEGHSFPEKTNKGVTQEEPNCHPNISTSVPTVEDRTREHSISRQRAEKATTGKTGGIGDIFSNSTTLNQERKHSSEQKEAGRKFDNETFQQRSGERSHQKFQSPFLSEKEEAVLRRISEGNQRVYHTEMGRRHQETPVGQQQRLIGGQHSTVQHQQGLLGTPINKYAPQLLFKGKRFALLAKVSEVVTPDRFYIQSADSPLLNKVSQSLQEAANKRTAQELSDLRTLCYETGQVMCTYSEKHHMWRRVRIDGILPDMINVQHVDYGTMELTQLHNLFPLPPDILSVPILARPACLANTAPLPKDGHWTEGANAFLKGLTANKVLFAEVTGEQAGDKLVVTLWSSMDKKNNLSQQLMDQNYAIYSQPLPVTQMPSQNPSFTQGKPLPVLLPTPQPPQISNQPFFDQQPHLPIPQYPLFTPHVPYQHPRPKHRMKVGERFSLLGNQKTPAPSLGGEGAFKIIVRAEEGKERTTSRGEKIEPPTGQSSDSAQGRYVKDHNYGATDMNGNKGPSFATVQPSKLVSHNVRSTGKQYHPGNSNRASRNSGNKFGKGGSPLSLGAQRNILHQIVGDVQETSNKSQPNCESGQANKVEKERRDSGASNISTELENRLQQLVQVDTGEGRENAENCTPTSEGLPTNQHQKGLLESEFKGCLPTTSGMSAVDILTSQLIELHTEE</sequence>
<feature type="compositionally biased region" description="Polar residues" evidence="6">
    <location>
        <begin position="113"/>
        <end position="131"/>
    </location>
</feature>
<evidence type="ECO:0000259" key="7">
    <source>
        <dbReference type="PROSITE" id="PS50102"/>
    </source>
</evidence>
<keyword evidence="5" id="KW-0694">RNA-binding</keyword>
<evidence type="ECO:0000313" key="13">
    <source>
        <dbReference type="RefSeq" id="XP_035699490.1"/>
    </source>
</evidence>
<evidence type="ECO:0000256" key="1">
    <source>
        <dbReference type="ARBA" id="ARBA00004496"/>
    </source>
</evidence>
<dbReference type="Gene3D" id="3.30.70.330">
    <property type="match status" value="2"/>
</dbReference>
<evidence type="ECO:0000259" key="8">
    <source>
        <dbReference type="PROSITE" id="PS50304"/>
    </source>
</evidence>
<keyword evidence="4" id="KW-0221">Differentiation</keyword>
<dbReference type="Gene3D" id="3.30.420.610">
    <property type="entry name" value="LOTUS domain-like"/>
    <property type="match status" value="1"/>
</dbReference>
<dbReference type="InterPro" id="IPR000504">
    <property type="entry name" value="RRM_dom"/>
</dbReference>